<dbReference type="PhylomeDB" id="B8LXN6"/>
<evidence type="ECO:0000259" key="2">
    <source>
        <dbReference type="PROSITE" id="PS50097"/>
    </source>
</evidence>
<gene>
    <name evidence="3" type="ORF">TSTA_078930</name>
</gene>
<dbReference type="Proteomes" id="UP000001745">
    <property type="component" value="Unassembled WGS sequence"/>
</dbReference>
<dbReference type="GeneID" id="8102426"/>
<dbReference type="InterPro" id="IPR000210">
    <property type="entry name" value="BTB/POZ_dom"/>
</dbReference>
<evidence type="ECO:0000256" key="1">
    <source>
        <dbReference type="SAM" id="MobiDB-lite"/>
    </source>
</evidence>
<dbReference type="eggNOG" id="ENOG502STH4">
    <property type="taxonomic scope" value="Eukaryota"/>
</dbReference>
<proteinExistence type="predicted"/>
<dbReference type="STRING" id="441959.B8LXN6"/>
<dbReference type="VEuPathDB" id="FungiDB:TSTA_078930"/>
<accession>B8LXN6</accession>
<dbReference type="HOGENOM" id="CLU_068279_3_0_1"/>
<dbReference type="AlphaFoldDB" id="B8LXN6"/>
<name>B8LXN6_TALSN</name>
<organism evidence="3 4">
    <name type="scientific">Talaromyces stipitatus (strain ATCC 10500 / CBS 375.48 / QM 6759 / NRRL 1006)</name>
    <name type="common">Penicillium stipitatum</name>
    <dbReference type="NCBI Taxonomy" id="441959"/>
    <lineage>
        <taxon>Eukaryota</taxon>
        <taxon>Fungi</taxon>
        <taxon>Dikarya</taxon>
        <taxon>Ascomycota</taxon>
        <taxon>Pezizomycotina</taxon>
        <taxon>Eurotiomycetes</taxon>
        <taxon>Eurotiomycetidae</taxon>
        <taxon>Eurotiales</taxon>
        <taxon>Trichocomaceae</taxon>
        <taxon>Talaromyces</taxon>
        <taxon>Talaromyces sect. Talaromyces</taxon>
    </lineage>
</organism>
<dbReference type="PANTHER" id="PTHR47843:SF2">
    <property type="entry name" value="BTB DOMAIN-CONTAINING PROTEIN"/>
    <property type="match status" value="1"/>
</dbReference>
<dbReference type="CDD" id="cd18186">
    <property type="entry name" value="BTB_POZ_ZBTB_KLHL-like"/>
    <property type="match status" value="1"/>
</dbReference>
<evidence type="ECO:0000313" key="3">
    <source>
        <dbReference type="EMBL" id="EED24537.1"/>
    </source>
</evidence>
<dbReference type="RefSeq" id="XP_002341924.1">
    <property type="nucleotide sequence ID" value="XM_002341883.1"/>
</dbReference>
<dbReference type="PANTHER" id="PTHR47843">
    <property type="entry name" value="BTB DOMAIN-CONTAINING PROTEIN-RELATED"/>
    <property type="match status" value="1"/>
</dbReference>
<dbReference type="InterPro" id="IPR011333">
    <property type="entry name" value="SKP1/BTB/POZ_sf"/>
</dbReference>
<reference evidence="4" key="1">
    <citation type="journal article" date="2015" name="Genome Announc.">
        <title>Genome sequence of the AIDS-associated pathogen Penicillium marneffei (ATCC18224) and its near taxonomic relative Talaromyces stipitatus (ATCC10500).</title>
        <authorList>
            <person name="Nierman W.C."/>
            <person name="Fedorova-Abrams N.D."/>
            <person name="Andrianopoulos A."/>
        </authorList>
    </citation>
    <scope>NUCLEOTIDE SEQUENCE [LARGE SCALE GENOMIC DNA]</scope>
    <source>
        <strain evidence="4">ATCC 10500 / CBS 375.48 / QM 6759 / NRRL 1006</strain>
    </source>
</reference>
<dbReference type="PROSITE" id="PS50097">
    <property type="entry name" value="BTB"/>
    <property type="match status" value="1"/>
</dbReference>
<dbReference type="EMBL" id="EQ962652">
    <property type="protein sequence ID" value="EED24537.1"/>
    <property type="molecule type" value="Genomic_DNA"/>
</dbReference>
<keyword evidence="4" id="KW-1185">Reference proteome</keyword>
<feature type="region of interest" description="Disordered" evidence="1">
    <location>
        <begin position="205"/>
        <end position="227"/>
    </location>
</feature>
<dbReference type="Gene3D" id="3.30.710.10">
    <property type="entry name" value="Potassium Channel Kv1.1, Chain A"/>
    <property type="match status" value="1"/>
</dbReference>
<feature type="domain" description="BTB" evidence="2">
    <location>
        <begin position="23"/>
        <end position="90"/>
    </location>
</feature>
<evidence type="ECO:0000313" key="4">
    <source>
        <dbReference type="Proteomes" id="UP000001745"/>
    </source>
</evidence>
<dbReference type="InParanoid" id="B8LXN6"/>
<protein>
    <recommendedName>
        <fullName evidence="2">BTB domain-containing protein</fullName>
    </recommendedName>
</protein>
<feature type="compositionally biased region" description="Basic and acidic residues" evidence="1">
    <location>
        <begin position="205"/>
        <end position="220"/>
    </location>
</feature>
<dbReference type="SUPFAM" id="SSF54695">
    <property type="entry name" value="POZ domain"/>
    <property type="match status" value="1"/>
</dbReference>
<sequence length="227" mass="25502">MVFPRNTLLVPKEEGDKLLGKTVDVVVGHEHETFSIHEKLIRASSLFFDKAMSGAWQESAQNTIELPDDEPEIFGLYHHWLYYGTLPVFCDDVNVEYVNLIDAYTLGDKLLDTRFQDTAIDAIIERSISKGSDGKMWYPGQGVIEHAYNNTNESALVRTLLVDMYVSAGHGAWLRDCGTTDFPQSFLFELAAKSMDQRGGSRLRIDPSKYHIHGSQDGKKGSHVKCS</sequence>
<dbReference type="OMA" id="HKSLICT"/>
<dbReference type="OrthoDB" id="1022638at2759"/>
<dbReference type="Pfam" id="PF00651">
    <property type="entry name" value="BTB"/>
    <property type="match status" value="1"/>
</dbReference>